<feature type="region of interest" description="Disordered" evidence="1">
    <location>
        <begin position="278"/>
        <end position="304"/>
    </location>
</feature>
<dbReference type="AlphaFoldDB" id="A0A2T7P0B9"/>
<dbReference type="InterPro" id="IPR028015">
    <property type="entry name" value="CCDC84-like"/>
</dbReference>
<name>A0A2T7P0B9_POMCA</name>
<accession>A0A2T7P0B9</accession>
<protein>
    <recommendedName>
        <fullName evidence="4">Coiled-coil domain-containing protein 84</fullName>
    </recommendedName>
</protein>
<reference evidence="2 3" key="1">
    <citation type="submission" date="2018-04" db="EMBL/GenBank/DDBJ databases">
        <title>The genome of golden apple snail Pomacea canaliculata provides insight into stress tolerance and invasive adaptation.</title>
        <authorList>
            <person name="Liu C."/>
            <person name="Liu B."/>
            <person name="Ren Y."/>
            <person name="Zhang Y."/>
            <person name="Wang H."/>
            <person name="Li S."/>
            <person name="Jiang F."/>
            <person name="Yin L."/>
            <person name="Zhang G."/>
            <person name="Qian W."/>
            <person name="Fan W."/>
        </authorList>
    </citation>
    <scope>NUCLEOTIDE SEQUENCE [LARGE SCALE GENOMIC DNA]</scope>
    <source>
        <strain evidence="2">SZHN2017</strain>
        <tissue evidence="2">Muscle</tissue>
    </source>
</reference>
<dbReference type="Pfam" id="PF14968">
    <property type="entry name" value="CCDC84"/>
    <property type="match status" value="1"/>
</dbReference>
<feature type="compositionally biased region" description="Polar residues" evidence="1">
    <location>
        <begin position="280"/>
        <end position="304"/>
    </location>
</feature>
<dbReference type="STRING" id="400727.A0A2T7P0B9"/>
<dbReference type="PANTHER" id="PTHR31198">
    <property type="entry name" value="COILED-COIL DOMAIN-CONTAINING PROTEIN 84"/>
    <property type="match status" value="1"/>
</dbReference>
<comment type="caution">
    <text evidence="2">The sequence shown here is derived from an EMBL/GenBank/DDBJ whole genome shotgun (WGS) entry which is preliminary data.</text>
</comment>
<gene>
    <name evidence="2" type="ORF">C0Q70_12026</name>
</gene>
<keyword evidence="3" id="KW-1185">Reference proteome</keyword>
<organism evidence="2 3">
    <name type="scientific">Pomacea canaliculata</name>
    <name type="common">Golden apple snail</name>
    <dbReference type="NCBI Taxonomy" id="400727"/>
    <lineage>
        <taxon>Eukaryota</taxon>
        <taxon>Metazoa</taxon>
        <taxon>Spiralia</taxon>
        <taxon>Lophotrochozoa</taxon>
        <taxon>Mollusca</taxon>
        <taxon>Gastropoda</taxon>
        <taxon>Caenogastropoda</taxon>
        <taxon>Architaenioglossa</taxon>
        <taxon>Ampullarioidea</taxon>
        <taxon>Ampullariidae</taxon>
        <taxon>Pomacea</taxon>
    </lineage>
</organism>
<dbReference type="OrthoDB" id="1892805at2759"/>
<evidence type="ECO:0000256" key="1">
    <source>
        <dbReference type="SAM" id="MobiDB-lite"/>
    </source>
</evidence>
<sequence>MVADAKAVLSSPVVHGRGWEGDTQIWCYFCEVEVQKHRSEDDCVLVLGSFIKHLASSDHARKIGDFFWQNIIPMDKKPDFTISGEEYNRFVLLAEQVITGFREKLEKQIKKEAANIVEADKRAQTVRWMGMQEQLLKQSFGSMSCQSRVQRQYSAKQCGEVTQGRKTVAAFSEGLTCIVRQEEDKDHENFHGNIFTGATPPWLREDEEKGSQEIGPTMEDYKKHLEKQRKQKLPACRVGAKFDRTVDTSSEWLPSFGRVWNAGRRLNSRRQYLNEKRQARTATVTSDEIKSQGSSGASEVTSQDLEANGHAEQCQGLSLAGQVVPYRCKINYYNSPLFADSQDPVANLEQCNISLTPDGQLATAYANSCKHSGPSSQSTTFMKTLNSSPAFVNNVASQSDLKDFAAASSPVYVVPYKRKKESYSSKVPPKFTNFIPIAASLLQTPRKMNFLKNP</sequence>
<proteinExistence type="predicted"/>
<dbReference type="EMBL" id="PZQS01000007">
    <property type="protein sequence ID" value="PVD26878.1"/>
    <property type="molecule type" value="Genomic_DNA"/>
</dbReference>
<evidence type="ECO:0000313" key="3">
    <source>
        <dbReference type="Proteomes" id="UP000245119"/>
    </source>
</evidence>
<evidence type="ECO:0008006" key="4">
    <source>
        <dbReference type="Google" id="ProtNLM"/>
    </source>
</evidence>
<dbReference type="Proteomes" id="UP000245119">
    <property type="component" value="Linkage Group LG7"/>
</dbReference>
<evidence type="ECO:0000313" key="2">
    <source>
        <dbReference type="EMBL" id="PVD26878.1"/>
    </source>
</evidence>
<dbReference type="PANTHER" id="PTHR31198:SF1">
    <property type="entry name" value="CENTROSOMAL AT-AC SPLICING FACTOR"/>
    <property type="match status" value="1"/>
</dbReference>